<dbReference type="Proteomes" id="UP001607303">
    <property type="component" value="Unassembled WGS sequence"/>
</dbReference>
<feature type="compositionally biased region" description="Basic and acidic residues" evidence="1">
    <location>
        <begin position="13"/>
        <end position="26"/>
    </location>
</feature>
<organism evidence="2 3">
    <name type="scientific">Vespula maculifrons</name>
    <name type="common">Eastern yellow jacket</name>
    <name type="synonym">Wasp</name>
    <dbReference type="NCBI Taxonomy" id="7453"/>
    <lineage>
        <taxon>Eukaryota</taxon>
        <taxon>Metazoa</taxon>
        <taxon>Ecdysozoa</taxon>
        <taxon>Arthropoda</taxon>
        <taxon>Hexapoda</taxon>
        <taxon>Insecta</taxon>
        <taxon>Pterygota</taxon>
        <taxon>Neoptera</taxon>
        <taxon>Endopterygota</taxon>
        <taxon>Hymenoptera</taxon>
        <taxon>Apocrita</taxon>
        <taxon>Aculeata</taxon>
        <taxon>Vespoidea</taxon>
        <taxon>Vespidae</taxon>
        <taxon>Vespinae</taxon>
        <taxon>Vespula</taxon>
    </lineage>
</organism>
<evidence type="ECO:0000313" key="3">
    <source>
        <dbReference type="Proteomes" id="UP001607303"/>
    </source>
</evidence>
<name>A0ABD2BUV3_VESMC</name>
<feature type="region of interest" description="Disordered" evidence="1">
    <location>
        <begin position="1"/>
        <end position="30"/>
    </location>
</feature>
<keyword evidence="3" id="KW-1185">Reference proteome</keyword>
<dbReference type="EMBL" id="JAYRBN010000066">
    <property type="protein sequence ID" value="KAL2736547.1"/>
    <property type="molecule type" value="Genomic_DNA"/>
</dbReference>
<accession>A0ABD2BUV3</accession>
<dbReference type="AlphaFoldDB" id="A0ABD2BUV3"/>
<gene>
    <name evidence="2" type="ORF">V1477_013056</name>
</gene>
<comment type="caution">
    <text evidence="2">The sequence shown here is derived from an EMBL/GenBank/DDBJ whole genome shotgun (WGS) entry which is preliminary data.</text>
</comment>
<evidence type="ECO:0000313" key="2">
    <source>
        <dbReference type="EMBL" id="KAL2736547.1"/>
    </source>
</evidence>
<proteinExistence type="predicted"/>
<reference evidence="2 3" key="1">
    <citation type="journal article" date="2024" name="Ann. Entomol. Soc. Am.">
        <title>Genomic analyses of the southern and eastern yellowjacket wasps (Hymenoptera: Vespidae) reveal evolutionary signatures of social life.</title>
        <authorList>
            <person name="Catto M.A."/>
            <person name="Caine P.B."/>
            <person name="Orr S.E."/>
            <person name="Hunt B.G."/>
            <person name="Goodisman M.A.D."/>
        </authorList>
    </citation>
    <scope>NUCLEOTIDE SEQUENCE [LARGE SCALE GENOMIC DNA]</scope>
    <source>
        <strain evidence="2">232</strain>
        <tissue evidence="2">Head and thorax</tissue>
    </source>
</reference>
<protein>
    <submittedName>
        <fullName evidence="2">Uncharacterized protein</fullName>
    </submittedName>
</protein>
<feature type="compositionally biased region" description="Basic residues" evidence="1">
    <location>
        <begin position="1"/>
        <end position="12"/>
    </location>
</feature>
<sequence>MKTRKEKERKRREREEEEKTRAESRLRPPPCGWNQLHGDQCQYNVHDHAPVWFAFESRWSGTSAGFLSRGLTKKGGAIVFPFLLSRSTSIHPCSRLLDSSRLRSAFWPVRVESPKQTGPPRCPLRSLSVIFGSS</sequence>
<evidence type="ECO:0000256" key="1">
    <source>
        <dbReference type="SAM" id="MobiDB-lite"/>
    </source>
</evidence>